<dbReference type="InterPro" id="IPR003822">
    <property type="entry name" value="PAH"/>
</dbReference>
<dbReference type="SUPFAM" id="SSF52058">
    <property type="entry name" value="L domain-like"/>
    <property type="match status" value="1"/>
</dbReference>
<dbReference type="InterPro" id="IPR032675">
    <property type="entry name" value="LRR_dom_sf"/>
</dbReference>
<sequence length="727" mass="81696">MTLDPRQKLEPQDAVDYITAVEDQLREVPHYWDQFLSSLEKYRTQQADVMTTIETVVNILHPFPHLLEGYNAFLPLPYGVHSKKDLNAPHTSIISITTPSGLMTRRRIVQPDLWPLLPPEEPAMSEELLAMLALIKEVEEYYVDRPEVYHAMVKAIPPRPDNPRDKGNEASGSSGDRTVRKRIVFRIHPSFARFLQLCLPSSAKMPGHLQIPEVVRSICNELDRSSALAMSLTCRAFLEPGLDSLWHSLDSFEPLLACLPVDLWRIEQKNIRDRKTLISVYCLNRALVPADVDRYLTRYAPRIRSLEADIYKAKRVPSLELLQALQVVTDFQPGALAPLLRSFWWIPGDMIKLEFSLEYSNNIQPFMPLFVGASVTSLIFNMKSSLRLHALTLLATAKRLSYLETLALGSETVQFADEYLRSSPWNQLKHLEIKTFLPSTIPYMASIPQLTSLLITSLEGIPRRYPNGSGATGRQNPLPIQGFSCLKVLSIKADTCSTIIGFFQHLPTLNRVETLDATALARCSCEREAQDAIDTIAERLNSDSLMQLRICDSMGNVPDYAPKEDSEYRPPITIAPFYIFKRLKFIGVGFSHWVSITPDDIAQMRTAWTRIETLDVVETCPVEPAPLIDHTHLLHLLDGCPSLKTVGLRFDATRVSGKETGGPFNLGKLNVSGSTISSSTSVLKFIRANLPHLKSLDASFIGADFEHVQNMYTTRWSAVEDALGGET</sequence>
<organism evidence="5 6">
    <name type="scientific">Ephemerocybe angulata</name>
    <dbReference type="NCBI Taxonomy" id="980116"/>
    <lineage>
        <taxon>Eukaryota</taxon>
        <taxon>Fungi</taxon>
        <taxon>Dikarya</taxon>
        <taxon>Basidiomycota</taxon>
        <taxon>Agaricomycotina</taxon>
        <taxon>Agaricomycetes</taxon>
        <taxon>Agaricomycetidae</taxon>
        <taxon>Agaricales</taxon>
        <taxon>Agaricineae</taxon>
        <taxon>Psathyrellaceae</taxon>
        <taxon>Ephemerocybe</taxon>
    </lineage>
</organism>
<dbReference type="PROSITE" id="PS51477">
    <property type="entry name" value="PAH"/>
    <property type="match status" value="1"/>
</dbReference>
<evidence type="ECO:0000256" key="4">
    <source>
        <dbReference type="SAM" id="MobiDB-lite"/>
    </source>
</evidence>
<evidence type="ECO:0000313" key="6">
    <source>
        <dbReference type="Proteomes" id="UP000541558"/>
    </source>
</evidence>
<dbReference type="SUPFAM" id="SSF47762">
    <property type="entry name" value="PAH2 domain"/>
    <property type="match status" value="1"/>
</dbReference>
<evidence type="ECO:0000256" key="3">
    <source>
        <dbReference type="PROSITE-ProRule" id="PRU00810"/>
    </source>
</evidence>
<evidence type="ECO:0008006" key="7">
    <source>
        <dbReference type="Google" id="ProtNLM"/>
    </source>
</evidence>
<comment type="subcellular location">
    <subcellularLocation>
        <location evidence="1 3">Nucleus</location>
    </subcellularLocation>
</comment>
<dbReference type="OrthoDB" id="2941590at2759"/>
<dbReference type="Pfam" id="PF02671">
    <property type="entry name" value="PAH"/>
    <property type="match status" value="1"/>
</dbReference>
<reference evidence="5 6" key="1">
    <citation type="journal article" date="2020" name="ISME J.">
        <title>Uncovering the hidden diversity of litter-decomposition mechanisms in mushroom-forming fungi.</title>
        <authorList>
            <person name="Floudas D."/>
            <person name="Bentzer J."/>
            <person name="Ahren D."/>
            <person name="Johansson T."/>
            <person name="Persson P."/>
            <person name="Tunlid A."/>
        </authorList>
    </citation>
    <scope>NUCLEOTIDE SEQUENCE [LARGE SCALE GENOMIC DNA]</scope>
    <source>
        <strain evidence="5 6">CBS 175.51</strain>
    </source>
</reference>
<gene>
    <name evidence="5" type="ORF">D9611_005280</name>
</gene>
<evidence type="ECO:0000313" key="5">
    <source>
        <dbReference type="EMBL" id="KAF5332614.1"/>
    </source>
</evidence>
<comment type="caution">
    <text evidence="5">The sequence shown here is derived from an EMBL/GenBank/DDBJ whole genome shotgun (WGS) entry which is preliminary data.</text>
</comment>
<dbReference type="GO" id="GO:0005634">
    <property type="term" value="C:nucleus"/>
    <property type="evidence" value="ECO:0007669"/>
    <property type="project" value="UniProtKB-SubCell"/>
</dbReference>
<protein>
    <recommendedName>
        <fullName evidence="7">F-box domain-containing protein</fullName>
    </recommendedName>
</protein>
<keyword evidence="2 3" id="KW-0539">Nucleus</keyword>
<name>A0A8H5BZZ9_9AGAR</name>
<accession>A0A8H5BZZ9</accession>
<dbReference type="EMBL" id="JAACJK010000110">
    <property type="protein sequence ID" value="KAF5332614.1"/>
    <property type="molecule type" value="Genomic_DNA"/>
</dbReference>
<dbReference type="Gene3D" id="1.20.1160.11">
    <property type="entry name" value="Paired amphipathic helix"/>
    <property type="match status" value="1"/>
</dbReference>
<dbReference type="Proteomes" id="UP000541558">
    <property type="component" value="Unassembled WGS sequence"/>
</dbReference>
<dbReference type="AlphaFoldDB" id="A0A8H5BZZ9"/>
<dbReference type="InterPro" id="IPR036600">
    <property type="entry name" value="PAH_sf"/>
</dbReference>
<dbReference type="Gene3D" id="3.80.10.10">
    <property type="entry name" value="Ribonuclease Inhibitor"/>
    <property type="match status" value="1"/>
</dbReference>
<feature type="region of interest" description="Disordered" evidence="4">
    <location>
        <begin position="155"/>
        <end position="175"/>
    </location>
</feature>
<evidence type="ECO:0000256" key="1">
    <source>
        <dbReference type="ARBA" id="ARBA00004123"/>
    </source>
</evidence>
<proteinExistence type="predicted"/>
<evidence type="ECO:0000256" key="2">
    <source>
        <dbReference type="ARBA" id="ARBA00023242"/>
    </source>
</evidence>
<dbReference type="GO" id="GO:0006355">
    <property type="term" value="P:regulation of DNA-templated transcription"/>
    <property type="evidence" value="ECO:0007669"/>
    <property type="project" value="InterPro"/>
</dbReference>
<keyword evidence="6" id="KW-1185">Reference proteome</keyword>